<keyword evidence="2" id="KW-1185">Reference proteome</keyword>
<dbReference type="Proteomes" id="UP000616346">
    <property type="component" value="Unassembled WGS sequence"/>
</dbReference>
<organism evidence="1 2">
    <name type="scientific">Phocaeicola faecium</name>
    <dbReference type="NCBI Taxonomy" id="2762213"/>
    <lineage>
        <taxon>Bacteria</taxon>
        <taxon>Pseudomonadati</taxon>
        <taxon>Bacteroidota</taxon>
        <taxon>Bacteroidia</taxon>
        <taxon>Bacteroidales</taxon>
        <taxon>Bacteroidaceae</taxon>
        <taxon>Phocaeicola</taxon>
    </lineage>
</organism>
<evidence type="ECO:0000313" key="1">
    <source>
        <dbReference type="EMBL" id="MBD8003202.1"/>
    </source>
</evidence>
<comment type="caution">
    <text evidence="1">The sequence shown here is derived from an EMBL/GenBank/DDBJ whole genome shotgun (WGS) entry which is preliminary data.</text>
</comment>
<protein>
    <submittedName>
        <fullName evidence="1">Uncharacterized protein</fullName>
    </submittedName>
</protein>
<sequence length="70" mass="7831">MYKMLTVVHSKQRDAGLAKRVGVTECTRYVSIAQAESVNNEDMNLGKVLLEYTSGGESTGKLEWNVTHER</sequence>
<gene>
    <name evidence="1" type="ORF">H9626_13490</name>
</gene>
<proteinExistence type="predicted"/>
<reference evidence="1 2" key="1">
    <citation type="submission" date="2020-08" db="EMBL/GenBank/DDBJ databases">
        <title>A Genomic Blueprint of the Chicken Gut Microbiome.</title>
        <authorList>
            <person name="Gilroy R."/>
            <person name="Ravi A."/>
            <person name="Getino M."/>
            <person name="Pursley I."/>
            <person name="Horton D.L."/>
            <person name="Alikhan N.-F."/>
            <person name="Baker D."/>
            <person name="Gharbi K."/>
            <person name="Hall N."/>
            <person name="Watson M."/>
            <person name="Adriaenssens E.M."/>
            <person name="Foster-Nyarko E."/>
            <person name="Jarju S."/>
            <person name="Secka A."/>
            <person name="Antonio M."/>
            <person name="Oren A."/>
            <person name="Chaudhuri R."/>
            <person name="La Ragione R.M."/>
            <person name="Hildebrand F."/>
            <person name="Pallen M.J."/>
        </authorList>
    </citation>
    <scope>NUCLEOTIDE SEQUENCE [LARGE SCALE GENOMIC DNA]</scope>
    <source>
        <strain evidence="1 2">Sa1YUN3</strain>
    </source>
</reference>
<accession>A0ABR8VEW6</accession>
<name>A0ABR8VEW6_9BACT</name>
<dbReference type="EMBL" id="JACSPQ010000035">
    <property type="protein sequence ID" value="MBD8003202.1"/>
    <property type="molecule type" value="Genomic_DNA"/>
</dbReference>
<evidence type="ECO:0000313" key="2">
    <source>
        <dbReference type="Proteomes" id="UP000616346"/>
    </source>
</evidence>